<sequence length="569" mass="62113">MARAGLIILTLLSFWSFLIALVASAPIPSDFTRSAQQNAHGESSDKLLTRSLAILLDLEERGLSSTRRGHMKRELFPVVHSRSVDYEEYLKSDNEEVLKRELMTPLKHDKQEDLQRRSIFSKLKHKLKHAFNKVKKGVSKIKHVAKAVGKGIKKAGRYIKHNAAKIGKLGLKMVAAAASAAGRVAKFIPGIGTAVSMGLKGFAMGANIASDQIHAHLGGVLGKISGGLDYVVSPMGTASKQLGGVGGIAAGLLGREMSLGCQVALIYSSFKDVKAESKAFPSFKDHSLLRFNSMKQVFTRQRHLAETTDFVRSSNFVPLMARAGLTTIVFFWIFLMGFVTSAPVPGNYLQSPKQQTHEDFPDKLLTRSLAILLDLEERGLSDVRQPHMKRDIFPSIHDRDIDYREYFKVLKRELMAPYEYDKRNDLHKRGFFSRLKHGLGHAFSKIKKGVSKIKHVAKAIGRGIKKAGHYIKHNAAKFGKFGLKVVAAAASVAGRVAKFVPGIGTAVSLGLKGVAMGANFASNHIHARLGGVLGRISGGLNYVESPLGATTKRLGGVGRVASFLLGREY</sequence>
<comment type="caution">
    <text evidence="2">The sequence shown here is derived from an EMBL/GenBank/DDBJ whole genome shotgun (WGS) entry which is preliminary data.</text>
</comment>
<feature type="chain" id="PRO_5019383431" evidence="1">
    <location>
        <begin position="25"/>
        <end position="569"/>
    </location>
</feature>
<dbReference type="EMBL" id="NHYE01005439">
    <property type="protein sequence ID" value="PPQ72789.1"/>
    <property type="molecule type" value="Genomic_DNA"/>
</dbReference>
<evidence type="ECO:0000313" key="3">
    <source>
        <dbReference type="Proteomes" id="UP000284706"/>
    </source>
</evidence>
<dbReference type="InParanoid" id="A0A409W2N9"/>
<dbReference type="STRING" id="231916.A0A409W2N9"/>
<keyword evidence="3" id="KW-1185">Reference proteome</keyword>
<organism evidence="2 3">
    <name type="scientific">Gymnopilus dilepis</name>
    <dbReference type="NCBI Taxonomy" id="231916"/>
    <lineage>
        <taxon>Eukaryota</taxon>
        <taxon>Fungi</taxon>
        <taxon>Dikarya</taxon>
        <taxon>Basidiomycota</taxon>
        <taxon>Agaricomycotina</taxon>
        <taxon>Agaricomycetes</taxon>
        <taxon>Agaricomycetidae</taxon>
        <taxon>Agaricales</taxon>
        <taxon>Agaricineae</taxon>
        <taxon>Hymenogastraceae</taxon>
        <taxon>Gymnopilus</taxon>
    </lineage>
</organism>
<reference evidence="2 3" key="1">
    <citation type="journal article" date="2018" name="Evol. Lett.">
        <title>Horizontal gene cluster transfer increased hallucinogenic mushroom diversity.</title>
        <authorList>
            <person name="Reynolds H.T."/>
            <person name="Vijayakumar V."/>
            <person name="Gluck-Thaler E."/>
            <person name="Korotkin H.B."/>
            <person name="Matheny P.B."/>
            <person name="Slot J.C."/>
        </authorList>
    </citation>
    <scope>NUCLEOTIDE SEQUENCE [LARGE SCALE GENOMIC DNA]</scope>
    <source>
        <strain evidence="2 3">SRW20</strain>
    </source>
</reference>
<name>A0A409W2N9_9AGAR</name>
<protein>
    <submittedName>
        <fullName evidence="2">Uncharacterized protein</fullName>
    </submittedName>
</protein>
<feature type="signal peptide" evidence="1">
    <location>
        <begin position="1"/>
        <end position="24"/>
    </location>
</feature>
<gene>
    <name evidence="2" type="ORF">CVT26_003318</name>
</gene>
<accession>A0A409W2N9</accession>
<evidence type="ECO:0000313" key="2">
    <source>
        <dbReference type="EMBL" id="PPQ72789.1"/>
    </source>
</evidence>
<evidence type="ECO:0000256" key="1">
    <source>
        <dbReference type="SAM" id="SignalP"/>
    </source>
</evidence>
<dbReference type="AlphaFoldDB" id="A0A409W2N9"/>
<proteinExistence type="predicted"/>
<dbReference type="OrthoDB" id="3058140at2759"/>
<keyword evidence="1" id="KW-0732">Signal</keyword>
<dbReference type="Proteomes" id="UP000284706">
    <property type="component" value="Unassembled WGS sequence"/>
</dbReference>